<comment type="caution">
    <text evidence="1">The sequence shown here is derived from an EMBL/GenBank/DDBJ whole genome shotgun (WGS) entry which is preliminary data.</text>
</comment>
<sequence length="71" mass="7816">MSSESPPSEIETRPPLPQDEFSEALLTSELEPTADGGQRALLYPDDRLDVEKATHWLAVPEGLLVDLGDIR</sequence>
<gene>
    <name evidence="1" type="ORF">EGD98_09630</name>
</gene>
<keyword evidence="2" id="KW-1185">Reference proteome</keyword>
<protein>
    <submittedName>
        <fullName evidence="1">Uncharacterized protein</fullName>
    </submittedName>
</protein>
<dbReference type="AlphaFoldDB" id="A0A8J8C817"/>
<accession>A0A8J8C817</accession>
<evidence type="ECO:0000313" key="2">
    <source>
        <dbReference type="Proteomes" id="UP000783863"/>
    </source>
</evidence>
<dbReference type="EMBL" id="RKLQ01000002">
    <property type="protein sequence ID" value="MBX0303926.1"/>
    <property type="molecule type" value="Genomic_DNA"/>
</dbReference>
<reference evidence="1" key="1">
    <citation type="submission" date="2021-06" db="EMBL/GenBank/DDBJ databases">
        <title>Halomicroarcula sp. F24A a new haloarchaeum isolated from saline soil.</title>
        <authorList>
            <person name="Duran-Viseras A."/>
            <person name="Sanchez-Porro C."/>
            <person name="Ventosa A."/>
        </authorList>
    </citation>
    <scope>NUCLEOTIDE SEQUENCE</scope>
    <source>
        <strain evidence="1">F24A</strain>
    </source>
</reference>
<evidence type="ECO:0000313" key="1">
    <source>
        <dbReference type="EMBL" id="MBX0303926.1"/>
    </source>
</evidence>
<dbReference type="Proteomes" id="UP000783863">
    <property type="component" value="Unassembled WGS sequence"/>
</dbReference>
<dbReference type="RefSeq" id="WP_220588165.1">
    <property type="nucleotide sequence ID" value="NZ_RKLQ01000002.1"/>
</dbReference>
<name>A0A8J8C817_9EURY</name>
<proteinExistence type="predicted"/>
<organism evidence="1 2">
    <name type="scientific">Haloarcula salinisoli</name>
    <dbReference type="NCBI Taxonomy" id="2487746"/>
    <lineage>
        <taxon>Archaea</taxon>
        <taxon>Methanobacteriati</taxon>
        <taxon>Methanobacteriota</taxon>
        <taxon>Stenosarchaea group</taxon>
        <taxon>Halobacteria</taxon>
        <taxon>Halobacteriales</taxon>
        <taxon>Haloarculaceae</taxon>
        <taxon>Haloarcula</taxon>
    </lineage>
</organism>